<dbReference type="PROSITE" id="PS51340">
    <property type="entry name" value="MOSC"/>
    <property type="match status" value="1"/>
</dbReference>
<dbReference type="SUPFAM" id="SSF50800">
    <property type="entry name" value="PK beta-barrel domain-like"/>
    <property type="match status" value="1"/>
</dbReference>
<proteinExistence type="predicted"/>
<dbReference type="PANTHER" id="PTHR36930">
    <property type="entry name" value="METAL-SULFUR CLUSTER BIOSYNTHESIS PROTEINS YUAD-RELATED"/>
    <property type="match status" value="1"/>
</dbReference>
<dbReference type="AlphaFoldDB" id="A0A9J6P705"/>
<dbReference type="EMBL" id="JAGSOJ010000006">
    <property type="protein sequence ID" value="MCM1992551.1"/>
    <property type="molecule type" value="Genomic_DNA"/>
</dbReference>
<evidence type="ECO:0000259" key="1">
    <source>
        <dbReference type="PROSITE" id="PS51340"/>
    </source>
</evidence>
<dbReference type="RefSeq" id="WP_250861713.1">
    <property type="nucleotide sequence ID" value="NZ_JAGSOJ010000006.1"/>
</dbReference>
<reference evidence="2" key="2">
    <citation type="submission" date="2021-04" db="EMBL/GenBank/DDBJ databases">
        <authorList>
            <person name="Dong X."/>
        </authorList>
    </citation>
    <scope>NUCLEOTIDE SEQUENCE</scope>
    <source>
        <strain evidence="2">ZWT</strain>
    </source>
</reference>
<evidence type="ECO:0000313" key="3">
    <source>
        <dbReference type="Proteomes" id="UP001056429"/>
    </source>
</evidence>
<dbReference type="GO" id="GO:0030151">
    <property type="term" value="F:molybdenum ion binding"/>
    <property type="evidence" value="ECO:0007669"/>
    <property type="project" value="InterPro"/>
</dbReference>
<dbReference type="InterPro" id="IPR052716">
    <property type="entry name" value="MOSC_domain"/>
</dbReference>
<sequence>MAEIKFIKIKKSKEQARESVDKAYFEENLGLKGDIHSVGGNKQVSILGTESKRIIKEYKSEGLCTVRFEENITTEGIELYKYPVGTRIEIGGAVMEITQLGKKCFKGCSISEASYKCALITECIFAKVIKSGWVKNGDKIDIIYK</sequence>
<keyword evidence="3" id="KW-1185">Reference proteome</keyword>
<name>A0A9J6P705_9CLOT</name>
<evidence type="ECO:0000313" key="2">
    <source>
        <dbReference type="EMBL" id="MCM1992551.1"/>
    </source>
</evidence>
<dbReference type="GO" id="GO:0003824">
    <property type="term" value="F:catalytic activity"/>
    <property type="evidence" value="ECO:0007669"/>
    <property type="project" value="InterPro"/>
</dbReference>
<dbReference type="Pfam" id="PF03473">
    <property type="entry name" value="MOSC"/>
    <property type="match status" value="1"/>
</dbReference>
<dbReference type="GO" id="GO:0030170">
    <property type="term" value="F:pyridoxal phosphate binding"/>
    <property type="evidence" value="ECO:0007669"/>
    <property type="project" value="InterPro"/>
</dbReference>
<reference evidence="2" key="1">
    <citation type="journal article" date="2021" name="mSystems">
        <title>Bacteria and Archaea Synergistically Convert Glycine Betaine to Biogenic Methane in the Formosa Cold Seep of the South China Sea.</title>
        <authorList>
            <person name="Li L."/>
            <person name="Zhang W."/>
            <person name="Zhang S."/>
            <person name="Song L."/>
            <person name="Sun Q."/>
            <person name="Zhang H."/>
            <person name="Xiang H."/>
            <person name="Dong X."/>
        </authorList>
    </citation>
    <scope>NUCLEOTIDE SEQUENCE</scope>
    <source>
        <strain evidence="2">ZWT</strain>
    </source>
</reference>
<dbReference type="Proteomes" id="UP001056429">
    <property type="component" value="Unassembled WGS sequence"/>
</dbReference>
<feature type="domain" description="MOSC" evidence="1">
    <location>
        <begin position="18"/>
        <end position="143"/>
    </location>
</feature>
<dbReference type="PANTHER" id="PTHR36930:SF1">
    <property type="entry name" value="MOSC DOMAIN-CONTAINING PROTEIN"/>
    <property type="match status" value="1"/>
</dbReference>
<organism evidence="2 3">
    <name type="scientific">Oceanirhabdus seepicola</name>
    <dbReference type="NCBI Taxonomy" id="2828781"/>
    <lineage>
        <taxon>Bacteria</taxon>
        <taxon>Bacillati</taxon>
        <taxon>Bacillota</taxon>
        <taxon>Clostridia</taxon>
        <taxon>Eubacteriales</taxon>
        <taxon>Clostridiaceae</taxon>
        <taxon>Oceanirhabdus</taxon>
    </lineage>
</organism>
<protein>
    <submittedName>
        <fullName evidence="2">MOSC domain-containing protein</fullName>
    </submittedName>
</protein>
<dbReference type="Gene3D" id="2.40.33.20">
    <property type="entry name" value="PK beta-barrel domain-like"/>
    <property type="match status" value="1"/>
</dbReference>
<comment type="caution">
    <text evidence="2">The sequence shown here is derived from an EMBL/GenBank/DDBJ whole genome shotgun (WGS) entry which is preliminary data.</text>
</comment>
<accession>A0A9J6P705</accession>
<dbReference type="InterPro" id="IPR011037">
    <property type="entry name" value="Pyrv_Knase-like_insert_dom_sf"/>
</dbReference>
<gene>
    <name evidence="2" type="ORF">KDK92_22785</name>
</gene>
<dbReference type="InterPro" id="IPR005302">
    <property type="entry name" value="MoCF_Sase_C"/>
</dbReference>